<dbReference type="SMART" id="SM00398">
    <property type="entry name" value="HMG"/>
    <property type="match status" value="1"/>
</dbReference>
<evidence type="ECO:0000259" key="9">
    <source>
        <dbReference type="PROSITE" id="PS50118"/>
    </source>
</evidence>
<keyword evidence="4 6" id="KW-0238">DNA-binding</keyword>
<dbReference type="InterPro" id="IPR036910">
    <property type="entry name" value="HMG_box_dom_sf"/>
</dbReference>
<dbReference type="GO" id="GO:0003677">
    <property type="term" value="F:DNA binding"/>
    <property type="evidence" value="ECO:0007669"/>
    <property type="project" value="UniProtKB-UniRule"/>
</dbReference>
<evidence type="ECO:0000256" key="4">
    <source>
        <dbReference type="ARBA" id="ARBA00023125"/>
    </source>
</evidence>
<keyword evidence="8" id="KW-0732">Signal</keyword>
<dbReference type="GO" id="GO:0000785">
    <property type="term" value="C:chromatin"/>
    <property type="evidence" value="ECO:0007669"/>
    <property type="project" value="UniProtKB-ARBA"/>
</dbReference>
<reference evidence="10" key="1">
    <citation type="submission" date="2023-03" db="EMBL/GenBank/DDBJ databases">
        <title>Chromosome-level genomes of two armyworms, Mythimna separata and Mythimna loreyi, provide insights into the biosynthesis and reception of sex pheromones.</title>
        <authorList>
            <person name="Zhao H."/>
        </authorList>
    </citation>
    <scope>NUCLEOTIDE SEQUENCE</scope>
    <source>
        <strain evidence="10">BeijingLab</strain>
        <tissue evidence="10">Pupa</tissue>
    </source>
</reference>
<name>A0AAD7YDR7_MYTSE</name>
<dbReference type="GO" id="GO:0005634">
    <property type="term" value="C:nucleus"/>
    <property type="evidence" value="ECO:0007669"/>
    <property type="project" value="UniProtKB-SubCell"/>
</dbReference>
<dbReference type="PANTHER" id="PTHR48112:SF20">
    <property type="entry name" value="HIGH MOBILITY GROUP PROTEIN D-RELATED"/>
    <property type="match status" value="1"/>
</dbReference>
<evidence type="ECO:0000256" key="3">
    <source>
        <dbReference type="ARBA" id="ARBA00022454"/>
    </source>
</evidence>
<evidence type="ECO:0000256" key="2">
    <source>
        <dbReference type="ARBA" id="ARBA00004286"/>
    </source>
</evidence>
<dbReference type="Proteomes" id="UP001231518">
    <property type="component" value="Chromosome 17"/>
</dbReference>
<dbReference type="GO" id="GO:0006357">
    <property type="term" value="P:regulation of transcription by RNA polymerase II"/>
    <property type="evidence" value="ECO:0007669"/>
    <property type="project" value="TreeGrafter"/>
</dbReference>
<dbReference type="InterPro" id="IPR050342">
    <property type="entry name" value="HMGB"/>
</dbReference>
<keyword evidence="11" id="KW-1185">Reference proteome</keyword>
<evidence type="ECO:0000256" key="5">
    <source>
        <dbReference type="ARBA" id="ARBA00023242"/>
    </source>
</evidence>
<evidence type="ECO:0000313" key="11">
    <source>
        <dbReference type="Proteomes" id="UP001231518"/>
    </source>
</evidence>
<evidence type="ECO:0000256" key="1">
    <source>
        <dbReference type="ARBA" id="ARBA00004123"/>
    </source>
</evidence>
<dbReference type="PRINTS" id="PR00886">
    <property type="entry name" value="HIGHMOBLTY12"/>
</dbReference>
<proteinExistence type="predicted"/>
<dbReference type="PROSITE" id="PS50118">
    <property type="entry name" value="HMG_BOX_2"/>
    <property type="match status" value="1"/>
</dbReference>
<dbReference type="AlphaFoldDB" id="A0AAD7YDR7"/>
<feature type="compositionally biased region" description="Acidic residues" evidence="7">
    <location>
        <begin position="167"/>
        <end position="183"/>
    </location>
</feature>
<comment type="caution">
    <text evidence="10">The sequence shown here is derived from an EMBL/GenBank/DDBJ whole genome shotgun (WGS) entry which is preliminary data.</text>
</comment>
<protein>
    <recommendedName>
        <fullName evidence="9">HMG box domain-containing protein</fullName>
    </recommendedName>
</protein>
<dbReference type="PANTHER" id="PTHR48112">
    <property type="entry name" value="HIGH MOBILITY GROUP PROTEIN DSP1"/>
    <property type="match status" value="1"/>
</dbReference>
<dbReference type="CDD" id="cd21994">
    <property type="entry name" value="HMG-box_SSRP1-like"/>
    <property type="match status" value="1"/>
</dbReference>
<keyword evidence="5 6" id="KW-0539">Nucleus</keyword>
<comment type="subcellular location">
    <subcellularLocation>
        <location evidence="2">Chromosome</location>
    </subcellularLocation>
    <subcellularLocation>
        <location evidence="1">Nucleus</location>
    </subcellularLocation>
</comment>
<dbReference type="SUPFAM" id="SSF47095">
    <property type="entry name" value="HMG-box"/>
    <property type="match status" value="1"/>
</dbReference>
<feature type="chain" id="PRO_5042045097" description="HMG box domain-containing protein" evidence="8">
    <location>
        <begin position="18"/>
        <end position="183"/>
    </location>
</feature>
<feature type="compositionally biased region" description="Basic residues" evidence="7">
    <location>
        <begin position="143"/>
        <end position="162"/>
    </location>
</feature>
<dbReference type="Gene3D" id="1.10.30.10">
    <property type="entry name" value="High mobility group box domain"/>
    <property type="match status" value="1"/>
</dbReference>
<evidence type="ECO:0000256" key="7">
    <source>
        <dbReference type="SAM" id="MobiDB-lite"/>
    </source>
</evidence>
<dbReference type="InterPro" id="IPR009071">
    <property type="entry name" value="HMG_box_dom"/>
</dbReference>
<accession>A0AAD7YDR7</accession>
<feature type="domain" description="HMG box" evidence="9">
    <location>
        <begin position="67"/>
        <end position="133"/>
    </location>
</feature>
<evidence type="ECO:0000313" key="10">
    <source>
        <dbReference type="EMBL" id="KAJ8712018.1"/>
    </source>
</evidence>
<evidence type="ECO:0000256" key="8">
    <source>
        <dbReference type="SAM" id="SignalP"/>
    </source>
</evidence>
<sequence length="183" mass="20592">MVRRTSLFLCVLSPVCRRSILLAPLSCSGDSQKRERPVPRDTLIQTRSYFCFVAVKPQILIKMMEKPKRPMSAYLLWLNSERGKIKADHPGLKVTEVAKKAGEIWRSMDDKTTWEEKAAVAKEQYARDLECFNANGGAPPPKKAQKRGAAKAKPVKVSRSKAKKEASDDDDDDAEDDEHDDSE</sequence>
<keyword evidence="3" id="KW-0158">Chromosome</keyword>
<dbReference type="EMBL" id="JARGEI010000021">
    <property type="protein sequence ID" value="KAJ8712018.1"/>
    <property type="molecule type" value="Genomic_DNA"/>
</dbReference>
<feature type="DNA-binding region" description="HMG box" evidence="6">
    <location>
        <begin position="67"/>
        <end position="133"/>
    </location>
</feature>
<evidence type="ECO:0000256" key="6">
    <source>
        <dbReference type="PROSITE-ProRule" id="PRU00267"/>
    </source>
</evidence>
<feature type="region of interest" description="Disordered" evidence="7">
    <location>
        <begin position="131"/>
        <end position="183"/>
    </location>
</feature>
<organism evidence="10 11">
    <name type="scientific">Mythimna separata</name>
    <name type="common">Oriental armyworm</name>
    <name type="synonym">Pseudaletia separata</name>
    <dbReference type="NCBI Taxonomy" id="271217"/>
    <lineage>
        <taxon>Eukaryota</taxon>
        <taxon>Metazoa</taxon>
        <taxon>Ecdysozoa</taxon>
        <taxon>Arthropoda</taxon>
        <taxon>Hexapoda</taxon>
        <taxon>Insecta</taxon>
        <taxon>Pterygota</taxon>
        <taxon>Neoptera</taxon>
        <taxon>Endopterygota</taxon>
        <taxon>Lepidoptera</taxon>
        <taxon>Glossata</taxon>
        <taxon>Ditrysia</taxon>
        <taxon>Noctuoidea</taxon>
        <taxon>Noctuidae</taxon>
        <taxon>Noctuinae</taxon>
        <taxon>Hadenini</taxon>
        <taxon>Mythimna</taxon>
    </lineage>
</organism>
<dbReference type="Pfam" id="PF00505">
    <property type="entry name" value="HMG_box"/>
    <property type="match status" value="1"/>
</dbReference>
<gene>
    <name evidence="10" type="ORF">PYW07_004860</name>
</gene>
<dbReference type="FunFam" id="1.10.30.10:FF:000036">
    <property type="entry name" value="high mobility group protein D"/>
    <property type="match status" value="1"/>
</dbReference>
<feature type="signal peptide" evidence="8">
    <location>
        <begin position="1"/>
        <end position="17"/>
    </location>
</feature>